<feature type="domain" description="Pyrrolo-quinoline quinone repeat" evidence="2">
    <location>
        <begin position="45"/>
        <end position="217"/>
    </location>
</feature>
<dbReference type="Pfam" id="PF13360">
    <property type="entry name" value="PQQ_2"/>
    <property type="match status" value="1"/>
</dbReference>
<evidence type="ECO:0000259" key="2">
    <source>
        <dbReference type="Pfam" id="PF13360"/>
    </source>
</evidence>
<dbReference type="InterPro" id="IPR011047">
    <property type="entry name" value="Quinoprotein_ADH-like_sf"/>
</dbReference>
<evidence type="ECO:0000313" key="3">
    <source>
        <dbReference type="EMBL" id="GAA1905748.1"/>
    </source>
</evidence>
<comment type="caution">
    <text evidence="3">The sequence shown here is derived from an EMBL/GenBank/DDBJ whole genome shotgun (WGS) entry which is preliminary data.</text>
</comment>
<accession>A0ABN2NYU3</accession>
<dbReference type="SUPFAM" id="SSF50998">
    <property type="entry name" value="Quinoprotein alcohol dehydrogenase-like"/>
    <property type="match status" value="1"/>
</dbReference>
<dbReference type="Proteomes" id="UP001501303">
    <property type="component" value="Unassembled WGS sequence"/>
</dbReference>
<protein>
    <recommendedName>
        <fullName evidence="2">Pyrrolo-quinoline quinone repeat domain-containing protein</fullName>
    </recommendedName>
</protein>
<sequence length="243" mass="26037">MTAMTLGGCVDRGPGTPQETVTEAAGSYPPRVEEPTDGFEVALPSIPLLADDRLRVLGAEDRVWAEPLEAPEDPPAYWSYARDSTLNTIAVADRPGDAPLVVSLWSDGALIAVDARTGAVDWRAESPRSPGGGWSDRRDPDEDDRLLIVPGGGSPVALVARLGGLWAFDAGDGRPLWEREWSCGESGRQWAASHAVVVQEYCEQERIRTFHPRTGEEISVLEPEMPPSGRPPTSPASSSPAST</sequence>
<dbReference type="Gene3D" id="2.130.10.10">
    <property type="entry name" value="YVTN repeat-like/Quinoprotein amine dehydrogenase"/>
    <property type="match status" value="1"/>
</dbReference>
<dbReference type="EMBL" id="BAAAMJ010000010">
    <property type="protein sequence ID" value="GAA1905748.1"/>
    <property type="molecule type" value="Genomic_DNA"/>
</dbReference>
<organism evidence="3 4">
    <name type="scientific">Streptomyces sodiiphilus</name>
    <dbReference type="NCBI Taxonomy" id="226217"/>
    <lineage>
        <taxon>Bacteria</taxon>
        <taxon>Bacillati</taxon>
        <taxon>Actinomycetota</taxon>
        <taxon>Actinomycetes</taxon>
        <taxon>Kitasatosporales</taxon>
        <taxon>Streptomycetaceae</taxon>
        <taxon>Streptomyces</taxon>
    </lineage>
</organism>
<evidence type="ECO:0000313" key="4">
    <source>
        <dbReference type="Proteomes" id="UP001501303"/>
    </source>
</evidence>
<feature type="region of interest" description="Disordered" evidence="1">
    <location>
        <begin position="212"/>
        <end position="243"/>
    </location>
</feature>
<dbReference type="InterPro" id="IPR015943">
    <property type="entry name" value="WD40/YVTN_repeat-like_dom_sf"/>
</dbReference>
<feature type="region of interest" description="Disordered" evidence="1">
    <location>
        <begin position="1"/>
        <end position="33"/>
    </location>
</feature>
<proteinExistence type="predicted"/>
<feature type="region of interest" description="Disordered" evidence="1">
    <location>
        <begin position="122"/>
        <end position="142"/>
    </location>
</feature>
<feature type="compositionally biased region" description="Pro residues" evidence="1">
    <location>
        <begin position="224"/>
        <end position="234"/>
    </location>
</feature>
<evidence type="ECO:0000256" key="1">
    <source>
        <dbReference type="SAM" id="MobiDB-lite"/>
    </source>
</evidence>
<dbReference type="InterPro" id="IPR002372">
    <property type="entry name" value="PQQ_rpt_dom"/>
</dbReference>
<gene>
    <name evidence="3" type="ORF">GCM10009716_14580</name>
</gene>
<keyword evidence="4" id="KW-1185">Reference proteome</keyword>
<name>A0ABN2NYU3_9ACTN</name>
<reference evidence="3 4" key="1">
    <citation type="journal article" date="2019" name="Int. J. Syst. Evol. Microbiol.">
        <title>The Global Catalogue of Microorganisms (GCM) 10K type strain sequencing project: providing services to taxonomists for standard genome sequencing and annotation.</title>
        <authorList>
            <consortium name="The Broad Institute Genomics Platform"/>
            <consortium name="The Broad Institute Genome Sequencing Center for Infectious Disease"/>
            <person name="Wu L."/>
            <person name="Ma J."/>
        </authorList>
    </citation>
    <scope>NUCLEOTIDE SEQUENCE [LARGE SCALE GENOMIC DNA]</scope>
    <source>
        <strain evidence="3 4">JCM 13581</strain>
    </source>
</reference>